<gene>
    <name evidence="4" type="ORF">WG66_3494</name>
</gene>
<dbReference type="EMBL" id="LATX01001043">
    <property type="protein sequence ID" value="KTB43927.1"/>
    <property type="molecule type" value="Genomic_DNA"/>
</dbReference>
<organism evidence="4 5">
    <name type="scientific">Moniliophthora roreri</name>
    <name type="common">Frosty pod rot fungus</name>
    <name type="synonym">Monilia roreri</name>
    <dbReference type="NCBI Taxonomy" id="221103"/>
    <lineage>
        <taxon>Eukaryota</taxon>
        <taxon>Fungi</taxon>
        <taxon>Dikarya</taxon>
        <taxon>Basidiomycota</taxon>
        <taxon>Agaricomycotina</taxon>
        <taxon>Agaricomycetes</taxon>
        <taxon>Agaricomycetidae</taxon>
        <taxon>Agaricales</taxon>
        <taxon>Marasmiineae</taxon>
        <taxon>Marasmiaceae</taxon>
        <taxon>Moniliophthora</taxon>
    </lineage>
</organism>
<keyword evidence="2" id="KW-1133">Transmembrane helix</keyword>
<dbReference type="Proteomes" id="UP000054988">
    <property type="component" value="Unassembled WGS sequence"/>
</dbReference>
<sequence length="301" mass="33615">MSSGDLTADHSSSPSTSIAGRSRSQESMDPTQIPLPPSKAGSNEVRDTIISLNAVIEVDLDLQSMNTLESILLWTVWEEFEKAGLFSAVVTAFAIESYQWLDEDPAVTLLTQLISIQANGTQATSIEPTHFKPDASSICINIFWFLSLILSLASALFGLLCKQWVREHQRDTTTRTPGEALALCQLRQDSFEKWGVSSFLSALPILLEVALLLFFVSVLDLLWNRHPVPFAICFIAVSLSVGLYFLTMLLPTLTVPRDQMDDIRNRHFNRLSYQFICPYKSPQACYQQLLLQKISTLLGSH</sequence>
<evidence type="ECO:0000256" key="1">
    <source>
        <dbReference type="SAM" id="MobiDB-lite"/>
    </source>
</evidence>
<name>A0A0W0G5R9_MONRR</name>
<evidence type="ECO:0000259" key="3">
    <source>
        <dbReference type="Pfam" id="PF20153"/>
    </source>
</evidence>
<evidence type="ECO:0000256" key="2">
    <source>
        <dbReference type="SAM" id="Phobius"/>
    </source>
</evidence>
<feature type="transmembrane region" description="Helical" evidence="2">
    <location>
        <begin position="228"/>
        <end position="250"/>
    </location>
</feature>
<keyword evidence="2" id="KW-0472">Membrane</keyword>
<dbReference type="Pfam" id="PF20153">
    <property type="entry name" value="DUF6535"/>
    <property type="match status" value="1"/>
</dbReference>
<keyword evidence="2" id="KW-0812">Transmembrane</keyword>
<reference evidence="4 5" key="1">
    <citation type="submission" date="2015-12" db="EMBL/GenBank/DDBJ databases">
        <title>Draft genome sequence of Moniliophthora roreri, the causal agent of frosty pod rot of cacao.</title>
        <authorList>
            <person name="Aime M.C."/>
            <person name="Diaz-Valderrama J.R."/>
            <person name="Kijpornyongpan T."/>
            <person name="Phillips-Mora W."/>
        </authorList>
    </citation>
    <scope>NUCLEOTIDE SEQUENCE [LARGE SCALE GENOMIC DNA]</scope>
    <source>
        <strain evidence="4 5">MCA 2952</strain>
    </source>
</reference>
<proteinExistence type="predicted"/>
<dbReference type="AlphaFoldDB" id="A0A0W0G5R9"/>
<evidence type="ECO:0000313" key="4">
    <source>
        <dbReference type="EMBL" id="KTB43927.1"/>
    </source>
</evidence>
<accession>A0A0W0G5R9</accession>
<feature type="compositionally biased region" description="Polar residues" evidence="1">
    <location>
        <begin position="1"/>
        <end position="19"/>
    </location>
</feature>
<feature type="domain" description="DUF6535" evidence="3">
    <location>
        <begin position="83"/>
        <end position="224"/>
    </location>
</feature>
<feature type="transmembrane region" description="Helical" evidence="2">
    <location>
        <begin position="142"/>
        <end position="161"/>
    </location>
</feature>
<evidence type="ECO:0000313" key="5">
    <source>
        <dbReference type="Proteomes" id="UP000054988"/>
    </source>
</evidence>
<comment type="caution">
    <text evidence="4">The sequence shown here is derived from an EMBL/GenBank/DDBJ whole genome shotgun (WGS) entry which is preliminary data.</text>
</comment>
<feature type="region of interest" description="Disordered" evidence="1">
    <location>
        <begin position="1"/>
        <end position="42"/>
    </location>
</feature>
<feature type="transmembrane region" description="Helical" evidence="2">
    <location>
        <begin position="194"/>
        <end position="216"/>
    </location>
</feature>
<protein>
    <recommendedName>
        <fullName evidence="3">DUF6535 domain-containing protein</fullName>
    </recommendedName>
</protein>
<dbReference type="InterPro" id="IPR045338">
    <property type="entry name" value="DUF6535"/>
</dbReference>